<dbReference type="InterPro" id="IPR050434">
    <property type="entry name" value="Glycosyl_hydrlase_28"/>
</dbReference>
<dbReference type="InterPro" id="IPR006626">
    <property type="entry name" value="PbH1"/>
</dbReference>
<comment type="caution">
    <text evidence="12">The sequence shown here is derived from an EMBL/GenBank/DDBJ whole genome shotgun (WGS) entry which is preliminary data.</text>
</comment>
<evidence type="ECO:0000256" key="7">
    <source>
        <dbReference type="ARBA" id="ARBA00023295"/>
    </source>
</evidence>
<dbReference type="Proteomes" id="UP001162162">
    <property type="component" value="Unassembled WGS sequence"/>
</dbReference>
<evidence type="ECO:0000256" key="5">
    <source>
        <dbReference type="ARBA" id="ARBA00022801"/>
    </source>
</evidence>
<dbReference type="AlphaFoldDB" id="A0AAV8XDU8"/>
<name>A0AAV8XDU8_9CUCU</name>
<dbReference type="GO" id="GO:0004650">
    <property type="term" value="F:polygalacturonase activity"/>
    <property type="evidence" value="ECO:0007669"/>
    <property type="project" value="UniProtKB-EC"/>
</dbReference>
<keyword evidence="13" id="KW-1185">Reference proteome</keyword>
<evidence type="ECO:0000256" key="9">
    <source>
        <dbReference type="ARBA" id="ARBA00034074"/>
    </source>
</evidence>
<gene>
    <name evidence="12" type="ORF">NQ318_023149</name>
</gene>
<protein>
    <recommendedName>
        <fullName evidence="2">endo-polygalacturonase</fullName>
        <ecNumber evidence="2">3.2.1.15</ecNumber>
    </recommendedName>
</protein>
<dbReference type="Pfam" id="PF00295">
    <property type="entry name" value="Glyco_hydro_28"/>
    <property type="match status" value="1"/>
</dbReference>
<dbReference type="EMBL" id="JAPWTK010000724">
    <property type="protein sequence ID" value="KAJ8936682.1"/>
    <property type="molecule type" value="Genomic_DNA"/>
</dbReference>
<keyword evidence="7 10" id="KW-0326">Glycosidase</keyword>
<sequence>RRVISNKGPYFILYFYWVFICASDHTLDGQGAKYWDGGGDNGKTKPKFFYIQATGGSEFKNINLLNCPKQCVAISDSSDLTLNYWKIDSSAGDELGRNTDGFDLSKVDNVKILNSQVKNQDDCVCINHGSNLEFTNLWCYGGHGLSLAVGQDKSSSSGNIVSNVVFKDSYVIDSRNGIHVKTQPDAASGSITGLTYQNIQMSGISYYAINVEEDYEGSGPTGNPKGNIPITGLKISGITATMTGEHSTPVYILCGDGGCSDWSWSSISIQGNQQSSSCNFTPSGFSC</sequence>
<dbReference type="Gene3D" id="2.160.20.10">
    <property type="entry name" value="Single-stranded right-handed beta-helix, Pectin lyase-like"/>
    <property type="match status" value="1"/>
</dbReference>
<dbReference type="InterPro" id="IPR000743">
    <property type="entry name" value="Glyco_hydro_28"/>
</dbReference>
<proteinExistence type="inferred from homology"/>
<feature type="non-terminal residue" evidence="12">
    <location>
        <position position="1"/>
    </location>
</feature>
<keyword evidence="8" id="KW-0961">Cell wall biogenesis/degradation</keyword>
<comment type="catalytic activity">
    <reaction evidence="9">
        <text>(1,4-alpha-D-galacturonosyl)n+m + H2O = (1,4-alpha-D-galacturonosyl)n + (1,4-alpha-D-galacturonosyl)m.</text>
        <dbReference type="EC" id="3.2.1.15"/>
    </reaction>
</comment>
<evidence type="ECO:0000256" key="11">
    <source>
        <dbReference type="SAM" id="SignalP"/>
    </source>
</evidence>
<dbReference type="InterPro" id="IPR011050">
    <property type="entry name" value="Pectin_lyase_fold/virulence"/>
</dbReference>
<accession>A0AAV8XDU8</accession>
<dbReference type="GO" id="GO:0045490">
    <property type="term" value="P:pectin catabolic process"/>
    <property type="evidence" value="ECO:0007669"/>
    <property type="project" value="TreeGrafter"/>
</dbReference>
<evidence type="ECO:0000256" key="4">
    <source>
        <dbReference type="ARBA" id="ARBA00022737"/>
    </source>
</evidence>
<evidence type="ECO:0000256" key="8">
    <source>
        <dbReference type="ARBA" id="ARBA00023316"/>
    </source>
</evidence>
<evidence type="ECO:0000256" key="3">
    <source>
        <dbReference type="ARBA" id="ARBA00022729"/>
    </source>
</evidence>
<dbReference type="GO" id="GO:0005576">
    <property type="term" value="C:extracellular region"/>
    <property type="evidence" value="ECO:0007669"/>
    <property type="project" value="TreeGrafter"/>
</dbReference>
<dbReference type="InterPro" id="IPR012334">
    <property type="entry name" value="Pectin_lyas_fold"/>
</dbReference>
<evidence type="ECO:0000256" key="10">
    <source>
        <dbReference type="RuleBase" id="RU361169"/>
    </source>
</evidence>
<evidence type="ECO:0000256" key="6">
    <source>
        <dbReference type="ARBA" id="ARBA00023157"/>
    </source>
</evidence>
<keyword evidence="5 10" id="KW-0378">Hydrolase</keyword>
<keyword evidence="4" id="KW-0677">Repeat</keyword>
<dbReference type="SMART" id="SM00710">
    <property type="entry name" value="PbH1"/>
    <property type="match status" value="4"/>
</dbReference>
<dbReference type="SUPFAM" id="SSF51126">
    <property type="entry name" value="Pectin lyase-like"/>
    <property type="match status" value="1"/>
</dbReference>
<dbReference type="PANTHER" id="PTHR31884:SF1">
    <property type="entry name" value="POLYGALACTURONASE"/>
    <property type="match status" value="1"/>
</dbReference>
<feature type="chain" id="PRO_5043496763" description="endo-polygalacturonase" evidence="11">
    <location>
        <begin position="23"/>
        <end position="287"/>
    </location>
</feature>
<reference evidence="12" key="1">
    <citation type="journal article" date="2023" name="Insect Mol. Biol.">
        <title>Genome sequencing provides insights into the evolution of gene families encoding plant cell wall-degrading enzymes in longhorned beetles.</title>
        <authorList>
            <person name="Shin N.R."/>
            <person name="Okamura Y."/>
            <person name="Kirsch R."/>
            <person name="Pauchet Y."/>
        </authorList>
    </citation>
    <scope>NUCLEOTIDE SEQUENCE</scope>
    <source>
        <strain evidence="12">AMC_N1</strain>
    </source>
</reference>
<comment type="similarity">
    <text evidence="1 10">Belongs to the glycosyl hydrolase 28 family.</text>
</comment>
<organism evidence="12 13">
    <name type="scientific">Aromia moschata</name>
    <dbReference type="NCBI Taxonomy" id="1265417"/>
    <lineage>
        <taxon>Eukaryota</taxon>
        <taxon>Metazoa</taxon>
        <taxon>Ecdysozoa</taxon>
        <taxon>Arthropoda</taxon>
        <taxon>Hexapoda</taxon>
        <taxon>Insecta</taxon>
        <taxon>Pterygota</taxon>
        <taxon>Neoptera</taxon>
        <taxon>Endopterygota</taxon>
        <taxon>Coleoptera</taxon>
        <taxon>Polyphaga</taxon>
        <taxon>Cucujiformia</taxon>
        <taxon>Chrysomeloidea</taxon>
        <taxon>Cerambycidae</taxon>
        <taxon>Cerambycinae</taxon>
        <taxon>Callichromatini</taxon>
        <taxon>Aromia</taxon>
    </lineage>
</organism>
<evidence type="ECO:0000313" key="12">
    <source>
        <dbReference type="EMBL" id="KAJ8936682.1"/>
    </source>
</evidence>
<keyword evidence="3 11" id="KW-0732">Signal</keyword>
<feature type="signal peptide" evidence="11">
    <location>
        <begin position="1"/>
        <end position="22"/>
    </location>
</feature>
<dbReference type="EC" id="3.2.1.15" evidence="2"/>
<evidence type="ECO:0000256" key="2">
    <source>
        <dbReference type="ARBA" id="ARBA00012736"/>
    </source>
</evidence>
<evidence type="ECO:0000256" key="1">
    <source>
        <dbReference type="ARBA" id="ARBA00008834"/>
    </source>
</evidence>
<dbReference type="GO" id="GO:0071555">
    <property type="term" value="P:cell wall organization"/>
    <property type="evidence" value="ECO:0007669"/>
    <property type="project" value="UniProtKB-KW"/>
</dbReference>
<dbReference type="PANTHER" id="PTHR31884">
    <property type="entry name" value="POLYGALACTURONASE"/>
    <property type="match status" value="1"/>
</dbReference>
<evidence type="ECO:0000313" key="13">
    <source>
        <dbReference type="Proteomes" id="UP001162162"/>
    </source>
</evidence>
<keyword evidence="6" id="KW-1015">Disulfide bond</keyword>